<dbReference type="InterPro" id="IPR001623">
    <property type="entry name" value="DnaJ_domain"/>
</dbReference>
<feature type="domain" description="J" evidence="6">
    <location>
        <begin position="3"/>
        <end position="75"/>
    </location>
</feature>
<gene>
    <name evidence="4" type="primary">hscB</name>
    <name evidence="7" type="ORF">SP60_07665</name>
</gene>
<dbReference type="GO" id="GO:0001671">
    <property type="term" value="F:ATPase activator activity"/>
    <property type="evidence" value="ECO:0007669"/>
    <property type="project" value="InterPro"/>
</dbReference>
<comment type="function">
    <text evidence="3 4">Co-chaperone involved in the maturation of iron-sulfur cluster-containing proteins. Seems to help targeting proteins to be folded toward HscA.</text>
</comment>
<dbReference type="OrthoDB" id="287587at2"/>
<evidence type="ECO:0000256" key="1">
    <source>
        <dbReference type="ARBA" id="ARBA00010476"/>
    </source>
</evidence>
<keyword evidence="2 4" id="KW-0143">Chaperone</keyword>
<keyword evidence="5" id="KW-0175">Coiled coil</keyword>
<dbReference type="RefSeq" id="WP_053952070.1">
    <property type="nucleotide sequence ID" value="NZ_CP010552.1"/>
</dbReference>
<feature type="coiled-coil region" evidence="5">
    <location>
        <begin position="139"/>
        <end position="166"/>
    </location>
</feature>
<dbReference type="GO" id="GO:1990230">
    <property type="term" value="C:iron-sulfur cluster transfer complex"/>
    <property type="evidence" value="ECO:0007669"/>
    <property type="project" value="TreeGrafter"/>
</dbReference>
<dbReference type="EMBL" id="CP010552">
    <property type="protein sequence ID" value="ALE53079.1"/>
    <property type="molecule type" value="Genomic_DNA"/>
</dbReference>
<protein>
    <recommendedName>
        <fullName evidence="4">Co-chaperone protein HscB homolog</fullName>
    </recommendedName>
</protein>
<name>A0A0M4PP77_9GAMM</name>
<dbReference type="InterPro" id="IPR004640">
    <property type="entry name" value="HscB"/>
</dbReference>
<dbReference type="Proteomes" id="UP000058020">
    <property type="component" value="Chromosome"/>
</dbReference>
<dbReference type="SUPFAM" id="SSF47144">
    <property type="entry name" value="HSC20 (HSCB), C-terminal oligomerisation domain"/>
    <property type="match status" value="1"/>
</dbReference>
<sequence length="171" mass="19881">MQNYFELFSLTPNFNVDLTLLESAYQQQVSKFHPDKFATHSDQEKSLALQNTSLINTAYDTLKSALLRATYLLELEGVNAFDEKDTQMDMEFLLAQIELREALESIESHQDELALDEFIDQVTGKIKLNIEHITQAFNANNQTQTIKNLVRELKFYEQLNLQAKQLMDEWI</sequence>
<dbReference type="InterPro" id="IPR036386">
    <property type="entry name" value="HscB_C_sf"/>
</dbReference>
<comment type="similarity">
    <text evidence="1 4">Belongs to the HscB family.</text>
</comment>
<proteinExistence type="inferred from homology"/>
<organism evidence="7 8">
    <name type="scientific">Candidatus Thioglobus autotrophicus</name>
    <dbReference type="NCBI Taxonomy" id="1705394"/>
    <lineage>
        <taxon>Bacteria</taxon>
        <taxon>Pseudomonadati</taxon>
        <taxon>Pseudomonadota</taxon>
        <taxon>Gammaproteobacteria</taxon>
        <taxon>Candidatus Pseudothioglobaceae</taxon>
        <taxon>Candidatus Thioglobus</taxon>
    </lineage>
</organism>
<dbReference type="Pfam" id="PF07743">
    <property type="entry name" value="HSCB_C"/>
    <property type="match status" value="1"/>
</dbReference>
<dbReference type="STRING" id="1705394.SP60_07665"/>
<dbReference type="GO" id="GO:0006457">
    <property type="term" value="P:protein folding"/>
    <property type="evidence" value="ECO:0007669"/>
    <property type="project" value="UniProtKB-UniRule"/>
</dbReference>
<dbReference type="Gene3D" id="1.10.287.110">
    <property type="entry name" value="DnaJ domain"/>
    <property type="match status" value="1"/>
</dbReference>
<evidence type="ECO:0000256" key="2">
    <source>
        <dbReference type="ARBA" id="ARBA00023186"/>
    </source>
</evidence>
<dbReference type="Gene3D" id="1.20.1280.20">
    <property type="entry name" value="HscB, C-terminal domain"/>
    <property type="match status" value="1"/>
</dbReference>
<keyword evidence="8" id="KW-1185">Reference proteome</keyword>
<dbReference type="GO" id="GO:0051259">
    <property type="term" value="P:protein complex oligomerization"/>
    <property type="evidence" value="ECO:0007669"/>
    <property type="project" value="InterPro"/>
</dbReference>
<dbReference type="PROSITE" id="PS50076">
    <property type="entry name" value="DNAJ_2"/>
    <property type="match status" value="1"/>
</dbReference>
<evidence type="ECO:0000256" key="3">
    <source>
        <dbReference type="ARBA" id="ARBA00025596"/>
    </source>
</evidence>
<evidence type="ECO:0000256" key="4">
    <source>
        <dbReference type="HAMAP-Rule" id="MF_00682"/>
    </source>
</evidence>
<dbReference type="PANTHER" id="PTHR14021:SF15">
    <property type="entry name" value="IRON-SULFUR CLUSTER CO-CHAPERONE PROTEIN HSCB"/>
    <property type="match status" value="1"/>
</dbReference>
<dbReference type="GO" id="GO:0044571">
    <property type="term" value="P:[2Fe-2S] cluster assembly"/>
    <property type="evidence" value="ECO:0007669"/>
    <property type="project" value="InterPro"/>
</dbReference>
<evidence type="ECO:0000259" key="6">
    <source>
        <dbReference type="PROSITE" id="PS50076"/>
    </source>
</evidence>
<dbReference type="InterPro" id="IPR036869">
    <property type="entry name" value="J_dom_sf"/>
</dbReference>
<evidence type="ECO:0000313" key="8">
    <source>
        <dbReference type="Proteomes" id="UP000058020"/>
    </source>
</evidence>
<evidence type="ECO:0000313" key="7">
    <source>
        <dbReference type="EMBL" id="ALE53079.1"/>
    </source>
</evidence>
<dbReference type="SUPFAM" id="SSF46565">
    <property type="entry name" value="Chaperone J-domain"/>
    <property type="match status" value="1"/>
</dbReference>
<dbReference type="KEGG" id="tho:SP60_07665"/>
<dbReference type="InterPro" id="IPR009073">
    <property type="entry name" value="HscB_oligo_C"/>
</dbReference>
<evidence type="ECO:0000256" key="5">
    <source>
        <dbReference type="SAM" id="Coils"/>
    </source>
</evidence>
<comment type="subunit">
    <text evidence="4">Interacts with HscA and stimulates its ATPase activity.</text>
</comment>
<dbReference type="GO" id="GO:0051087">
    <property type="term" value="F:protein-folding chaperone binding"/>
    <property type="evidence" value="ECO:0007669"/>
    <property type="project" value="InterPro"/>
</dbReference>
<dbReference type="SMART" id="SM00271">
    <property type="entry name" value="DnaJ"/>
    <property type="match status" value="1"/>
</dbReference>
<dbReference type="AlphaFoldDB" id="A0A0M4PP77"/>
<accession>A0A0M4PP77</accession>
<reference evidence="7 8" key="1">
    <citation type="journal article" date="2015" name="Genome Announc.">
        <title>Genome Sequence of 'Candidatus Thioglobus autotrophica' Strain EF1, a Chemoautotroph from the SUP05 Clade of Marine Gammaproteobacteria.</title>
        <authorList>
            <person name="Shah V."/>
            <person name="Morris R.M."/>
        </authorList>
    </citation>
    <scope>NUCLEOTIDE SEQUENCE [LARGE SCALE GENOMIC DNA]</scope>
    <source>
        <strain evidence="7 8">EF1</strain>
    </source>
</reference>
<dbReference type="PANTHER" id="PTHR14021">
    <property type="entry name" value="IRON-SULFUR CLUSTER CO-CHAPERONE PROTEIN HSCB"/>
    <property type="match status" value="1"/>
</dbReference>
<dbReference type="CDD" id="cd06257">
    <property type="entry name" value="DnaJ"/>
    <property type="match status" value="1"/>
</dbReference>
<dbReference type="NCBIfam" id="TIGR00714">
    <property type="entry name" value="hscB"/>
    <property type="match status" value="1"/>
</dbReference>
<dbReference type="HAMAP" id="MF_00682">
    <property type="entry name" value="HscB"/>
    <property type="match status" value="1"/>
</dbReference>